<evidence type="ECO:0000313" key="7">
    <source>
        <dbReference type="Proteomes" id="UP000003160"/>
    </source>
</evidence>
<dbReference type="AlphaFoldDB" id="D1PYS4"/>
<evidence type="ECO:0000256" key="2">
    <source>
        <dbReference type="ARBA" id="ARBA00022692"/>
    </source>
</evidence>
<name>D1PYS4_9BACT</name>
<gene>
    <name evidence="6" type="ORF">HMPREF0645_2109</name>
</gene>
<dbReference type="HOGENOM" id="CLU_302039_0_0_10"/>
<protein>
    <recommendedName>
        <fullName evidence="5">Translocation and assembly module TamB C-terminal domain-containing protein</fullName>
    </recommendedName>
</protein>
<evidence type="ECO:0000256" key="3">
    <source>
        <dbReference type="ARBA" id="ARBA00022989"/>
    </source>
</evidence>
<dbReference type="GO" id="GO:0009306">
    <property type="term" value="P:protein secretion"/>
    <property type="evidence" value="ECO:0007669"/>
    <property type="project" value="InterPro"/>
</dbReference>
<keyword evidence="4" id="KW-0472">Membrane</keyword>
<proteinExistence type="predicted"/>
<dbReference type="Proteomes" id="UP000003160">
    <property type="component" value="Unassembled WGS sequence"/>
</dbReference>
<accession>D1PYS4</accession>
<evidence type="ECO:0000256" key="4">
    <source>
        <dbReference type="ARBA" id="ARBA00023136"/>
    </source>
</evidence>
<feature type="domain" description="Translocation and assembly module TamB C-terminal" evidence="5">
    <location>
        <begin position="531"/>
        <end position="975"/>
    </location>
</feature>
<organism evidence="6 7">
    <name type="scientific">Hallella bergensis DSM 17361</name>
    <dbReference type="NCBI Taxonomy" id="585502"/>
    <lineage>
        <taxon>Bacteria</taxon>
        <taxon>Pseudomonadati</taxon>
        <taxon>Bacteroidota</taxon>
        <taxon>Bacteroidia</taxon>
        <taxon>Bacteroidales</taxon>
        <taxon>Prevotellaceae</taxon>
        <taxon>Hallella</taxon>
    </lineage>
</organism>
<evidence type="ECO:0000256" key="1">
    <source>
        <dbReference type="ARBA" id="ARBA00004167"/>
    </source>
</evidence>
<dbReference type="GO" id="GO:0005886">
    <property type="term" value="C:plasma membrane"/>
    <property type="evidence" value="ECO:0007669"/>
    <property type="project" value="InterPro"/>
</dbReference>
<dbReference type="EMBL" id="ACKS01000079">
    <property type="protein sequence ID" value="EFA43513.1"/>
    <property type="molecule type" value="Genomic_DNA"/>
</dbReference>
<evidence type="ECO:0000313" key="6">
    <source>
        <dbReference type="EMBL" id="EFA43513.1"/>
    </source>
</evidence>
<dbReference type="eggNOG" id="COG2982">
    <property type="taxonomic scope" value="Bacteria"/>
</dbReference>
<keyword evidence="3" id="KW-1133">Transmembrane helix</keyword>
<evidence type="ECO:0000259" key="5">
    <source>
        <dbReference type="Pfam" id="PF04357"/>
    </source>
</evidence>
<comment type="subcellular location">
    <subcellularLocation>
        <location evidence="1">Membrane</location>
        <topology evidence="1">Single-pass membrane protein</topology>
    </subcellularLocation>
</comment>
<keyword evidence="2" id="KW-0812">Transmembrane</keyword>
<dbReference type="InterPro" id="IPR007452">
    <property type="entry name" value="TamB_C"/>
</dbReference>
<comment type="caution">
    <text evidence="6">The sequence shown here is derived from an EMBL/GenBank/DDBJ whole genome shotgun (WGS) entry which is preliminary data.</text>
</comment>
<keyword evidence="7" id="KW-1185">Reference proteome</keyword>
<reference evidence="6 7" key="1">
    <citation type="submission" date="2009-10" db="EMBL/GenBank/DDBJ databases">
        <authorList>
            <person name="Qin X."/>
            <person name="Bachman B."/>
            <person name="Battles P."/>
            <person name="Bell A."/>
            <person name="Bess C."/>
            <person name="Bickham C."/>
            <person name="Chaboub L."/>
            <person name="Chen D."/>
            <person name="Coyle M."/>
            <person name="Deiros D.R."/>
            <person name="Dinh H."/>
            <person name="Forbes L."/>
            <person name="Fowler G."/>
            <person name="Francisco L."/>
            <person name="Fu Q."/>
            <person name="Gubbala S."/>
            <person name="Hale W."/>
            <person name="Han Y."/>
            <person name="Hemphill L."/>
            <person name="Highlander S.K."/>
            <person name="Hirani K."/>
            <person name="Hogues M."/>
            <person name="Jackson L."/>
            <person name="Jakkamsetti A."/>
            <person name="Javaid M."/>
            <person name="Jiang H."/>
            <person name="Korchina V."/>
            <person name="Kovar C."/>
            <person name="Lara F."/>
            <person name="Lee S."/>
            <person name="Mata R."/>
            <person name="Mathew T."/>
            <person name="Moen C."/>
            <person name="Morales K."/>
            <person name="Munidasa M."/>
            <person name="Nazareth L."/>
            <person name="Ngo R."/>
            <person name="Nguyen L."/>
            <person name="Okwuonu G."/>
            <person name="Ongeri F."/>
            <person name="Patil S."/>
            <person name="Petrosino J."/>
            <person name="Pham C."/>
            <person name="Pham P."/>
            <person name="Pu L.-L."/>
            <person name="Puazo M."/>
            <person name="Raj R."/>
            <person name="Reid J."/>
            <person name="Rouhana J."/>
            <person name="Saada N."/>
            <person name="Shang Y."/>
            <person name="Simmons D."/>
            <person name="Thornton R."/>
            <person name="Warren J."/>
            <person name="Weissenberger G."/>
            <person name="Zhang J."/>
            <person name="Zhang L."/>
            <person name="Zhou C."/>
            <person name="Zhu D."/>
            <person name="Muzny D."/>
            <person name="Worley K."/>
            <person name="Gibbs R."/>
        </authorList>
    </citation>
    <scope>NUCLEOTIDE SEQUENCE [LARGE SCALE GENOMIC DNA]</scope>
    <source>
        <strain evidence="6 7">DSM 17361</strain>
    </source>
</reference>
<sequence length="988" mass="109791">MPRVSSNTNNKNMSANLTAKVRRFNPTALHLHHDKLGNATYSGNLIASFTGNCLNTATGNLYLTDFTKTTDKDEYRLNSFSLQAWNNKQGHYLTLRSDFADADLTGRFDYSTLMQSVKNAIVSRLPSIQQLTPIQFKKTQANNFNLKATVKRSDWLHQLLETPIEIIEPMRINGSLKSETDDISADVFVPNIIYNNIPYKNVSVVIKSPDNKLNADISAMKMDIDGVGMEYRVEASASNDQLASVLTVDNHARRHRLSGRLNSIIGFSKGDEGQAEAHMAIQRSNISIGDSTFTIHPSNIVYSKNRLVVNNFAITGKNQYVKVNGITTKNTNDSLMVDLNDVNVSYILNLVNFHAVEFSGSASGRGYISKVFDNPEVRGMLHINNFRFEGGRMGNLQANVNWNRELEQVDIHAQATDTMQTITATPRRRMTKIQGYVSPKRNYMDLGIEANNTRGEFVGTFCESFMDHVDLTVNGAVRLWGDLGDLNLTGELLANGKLGITPLNTTYTLRNSIIRCLINEIQFPNDTIYDRNGNVGVVSGSLYHDHLSNMSYDINVQANHLLAYDQGPSYGSTFYGTVYGTGQVDIKGKSGDLIIDANVTPEEHSQIVYDVSSPDAIGSQEFIHWSSRDSANIITPGTRLPSAHPDSIIEDDDMADSPTDIHMNFVINATPDATLKVLMDKTTGDYIALNGSGALRVAYYNKGDLDIFGNYLIDKGVYNLTIQNILKRKFNFAQGSSIIFGGDPADANINLKALYALNSVSLSDLQIGRSFSGNNIKVNCIMNISGTPNMPKVEFDLDMPTIGTDVKQMIYSLINSEEEMNQQVLYLLAVGRFYAQGTNNAGTNDADNRTSLAMQSILSGQISQQLNSVLGSVVKDTNWNLGANISPGDEGWNNAEYEGLLSGRMLNNRLLFDGQFGYRDNKNTTASFIGDFDLRYHIIPSGNLSIHVYNKTNDRYFTRNSLNTQGLGFIIKKDFDSWRSLFRWKKKK</sequence>
<dbReference type="RefSeq" id="WP_007174212.1">
    <property type="nucleotide sequence ID" value="NZ_GG704781.1"/>
</dbReference>
<dbReference type="OrthoDB" id="680700at2"/>
<dbReference type="Pfam" id="PF04357">
    <property type="entry name" value="TamB"/>
    <property type="match status" value="1"/>
</dbReference>